<gene>
    <name evidence="1" type="ORF">BN1723_000688</name>
</gene>
<accession>A0A0G4MYE9</accession>
<evidence type="ECO:0000313" key="2">
    <source>
        <dbReference type="Proteomes" id="UP000045706"/>
    </source>
</evidence>
<protein>
    <submittedName>
        <fullName evidence="1">Uncharacterized protein</fullName>
    </submittedName>
</protein>
<organism evidence="1 2">
    <name type="scientific">Verticillium longisporum</name>
    <name type="common">Verticillium dahliae var. longisporum</name>
    <dbReference type="NCBI Taxonomy" id="100787"/>
    <lineage>
        <taxon>Eukaryota</taxon>
        <taxon>Fungi</taxon>
        <taxon>Dikarya</taxon>
        <taxon>Ascomycota</taxon>
        <taxon>Pezizomycotina</taxon>
        <taxon>Sordariomycetes</taxon>
        <taxon>Hypocreomycetidae</taxon>
        <taxon>Glomerellales</taxon>
        <taxon>Plectosphaerellaceae</taxon>
        <taxon>Verticillium</taxon>
    </lineage>
</organism>
<dbReference type="AlphaFoldDB" id="A0A0G4MYE9"/>
<dbReference type="Proteomes" id="UP000045706">
    <property type="component" value="Unassembled WGS sequence"/>
</dbReference>
<proteinExistence type="predicted"/>
<evidence type="ECO:0000313" key="1">
    <source>
        <dbReference type="EMBL" id="CRK39144.1"/>
    </source>
</evidence>
<reference evidence="2" key="1">
    <citation type="submission" date="2015-05" db="EMBL/GenBank/DDBJ databases">
        <authorList>
            <person name="Fogelqvist Johan"/>
        </authorList>
    </citation>
    <scope>NUCLEOTIDE SEQUENCE [LARGE SCALE GENOMIC DNA]</scope>
</reference>
<name>A0A0G4MYE9_VERLO</name>
<sequence>DPITTSPYTTIKAGYIMSSETTDLV</sequence>
<feature type="non-terminal residue" evidence="1">
    <location>
        <position position="1"/>
    </location>
</feature>
<dbReference type="EMBL" id="CVQI01031718">
    <property type="protein sequence ID" value="CRK39144.1"/>
    <property type="molecule type" value="Genomic_DNA"/>
</dbReference>